<organism evidence="14 15">
    <name type="scientific">Desulfosarcina widdelii</name>
    <dbReference type="NCBI Taxonomy" id="947919"/>
    <lineage>
        <taxon>Bacteria</taxon>
        <taxon>Pseudomonadati</taxon>
        <taxon>Thermodesulfobacteriota</taxon>
        <taxon>Desulfobacteria</taxon>
        <taxon>Desulfobacterales</taxon>
        <taxon>Desulfosarcinaceae</taxon>
        <taxon>Desulfosarcina</taxon>
    </lineage>
</organism>
<feature type="transmembrane region" description="Helical" evidence="12">
    <location>
        <begin position="662"/>
        <end position="681"/>
    </location>
</feature>
<evidence type="ECO:0000313" key="15">
    <source>
        <dbReference type="Proteomes" id="UP000427769"/>
    </source>
</evidence>
<dbReference type="CDD" id="cd07548">
    <property type="entry name" value="P-type_ATPase-Cd_Zn_Co_like"/>
    <property type="match status" value="1"/>
</dbReference>
<dbReference type="InterPro" id="IPR018303">
    <property type="entry name" value="ATPase_P-typ_P_site"/>
</dbReference>
<evidence type="ECO:0000259" key="13">
    <source>
        <dbReference type="PROSITE" id="PS50846"/>
    </source>
</evidence>
<dbReference type="Pfam" id="PF00403">
    <property type="entry name" value="HMA"/>
    <property type="match status" value="1"/>
</dbReference>
<dbReference type="CDD" id="cd00371">
    <property type="entry name" value="HMA"/>
    <property type="match status" value="1"/>
</dbReference>
<dbReference type="Pfam" id="PF00122">
    <property type="entry name" value="E1-E2_ATPase"/>
    <property type="match status" value="1"/>
</dbReference>
<dbReference type="InterPro" id="IPR023298">
    <property type="entry name" value="ATPase_P-typ_TM_dom_sf"/>
</dbReference>
<dbReference type="SFLD" id="SFLDF00027">
    <property type="entry name" value="p-type_atpase"/>
    <property type="match status" value="1"/>
</dbReference>
<proteinExistence type="inferred from homology"/>
<evidence type="ECO:0000256" key="4">
    <source>
        <dbReference type="ARBA" id="ARBA00022723"/>
    </source>
</evidence>
<dbReference type="SUPFAM" id="SSF56784">
    <property type="entry name" value="HAD-like"/>
    <property type="match status" value="1"/>
</dbReference>
<dbReference type="PROSITE" id="PS50846">
    <property type="entry name" value="HMA_2"/>
    <property type="match status" value="1"/>
</dbReference>
<feature type="domain" description="HMA" evidence="13">
    <location>
        <begin position="5"/>
        <end position="67"/>
    </location>
</feature>
<dbReference type="Gene3D" id="3.30.70.100">
    <property type="match status" value="1"/>
</dbReference>
<dbReference type="InterPro" id="IPR036163">
    <property type="entry name" value="HMA_dom_sf"/>
</dbReference>
<dbReference type="Gene3D" id="3.40.50.1000">
    <property type="entry name" value="HAD superfamily/HAD-like"/>
    <property type="match status" value="1"/>
</dbReference>
<dbReference type="InterPro" id="IPR023299">
    <property type="entry name" value="ATPase_P-typ_cyto_dom_N"/>
</dbReference>
<dbReference type="Proteomes" id="UP000427769">
    <property type="component" value="Chromosome"/>
</dbReference>
<protein>
    <recommendedName>
        <fullName evidence="10">P-type Zn(2+) transporter</fullName>
        <ecNumber evidence="10">7.2.2.12</ecNumber>
    </recommendedName>
</protein>
<dbReference type="FunFam" id="2.70.150.10:FF:000002">
    <property type="entry name" value="Copper-transporting ATPase 1, putative"/>
    <property type="match status" value="1"/>
</dbReference>
<dbReference type="PROSITE" id="PS00154">
    <property type="entry name" value="ATPASE_E1_E2"/>
    <property type="match status" value="1"/>
</dbReference>
<dbReference type="InterPro" id="IPR036412">
    <property type="entry name" value="HAD-like_sf"/>
</dbReference>
<comment type="catalytic activity">
    <reaction evidence="11">
        <text>Zn(2+)(in) + ATP + H2O = Zn(2+)(out) + ADP + phosphate + H(+)</text>
        <dbReference type="Rhea" id="RHEA:20621"/>
        <dbReference type="ChEBI" id="CHEBI:15377"/>
        <dbReference type="ChEBI" id="CHEBI:15378"/>
        <dbReference type="ChEBI" id="CHEBI:29105"/>
        <dbReference type="ChEBI" id="CHEBI:30616"/>
        <dbReference type="ChEBI" id="CHEBI:43474"/>
        <dbReference type="ChEBI" id="CHEBI:456216"/>
        <dbReference type="EC" id="7.2.2.12"/>
    </reaction>
</comment>
<dbReference type="InterPro" id="IPR023214">
    <property type="entry name" value="HAD_sf"/>
</dbReference>
<evidence type="ECO:0000256" key="7">
    <source>
        <dbReference type="ARBA" id="ARBA00022967"/>
    </source>
</evidence>
<dbReference type="GO" id="GO:0046872">
    <property type="term" value="F:metal ion binding"/>
    <property type="evidence" value="ECO:0007669"/>
    <property type="project" value="UniProtKB-KW"/>
</dbReference>
<dbReference type="GO" id="GO:0015086">
    <property type="term" value="F:cadmium ion transmembrane transporter activity"/>
    <property type="evidence" value="ECO:0007669"/>
    <property type="project" value="TreeGrafter"/>
</dbReference>
<evidence type="ECO:0000256" key="5">
    <source>
        <dbReference type="ARBA" id="ARBA00022741"/>
    </source>
</evidence>
<evidence type="ECO:0000256" key="12">
    <source>
        <dbReference type="RuleBase" id="RU362081"/>
    </source>
</evidence>
<dbReference type="SFLD" id="SFLDS00003">
    <property type="entry name" value="Haloacid_Dehalogenase"/>
    <property type="match status" value="1"/>
</dbReference>
<dbReference type="NCBIfam" id="TIGR01512">
    <property type="entry name" value="ATPase-IB2_Cd"/>
    <property type="match status" value="1"/>
</dbReference>
<evidence type="ECO:0000256" key="3">
    <source>
        <dbReference type="ARBA" id="ARBA00022692"/>
    </source>
</evidence>
<dbReference type="InterPro" id="IPR044492">
    <property type="entry name" value="P_typ_ATPase_HD_dom"/>
</dbReference>
<dbReference type="InterPro" id="IPR006121">
    <property type="entry name" value="HMA_dom"/>
</dbReference>
<dbReference type="Gene3D" id="2.70.150.10">
    <property type="entry name" value="Calcium-transporting ATPase, cytoplasmic transduction domain A"/>
    <property type="match status" value="1"/>
</dbReference>
<keyword evidence="7" id="KW-1278">Translocase</keyword>
<dbReference type="OrthoDB" id="5496529at2"/>
<dbReference type="GO" id="GO:0005524">
    <property type="term" value="F:ATP binding"/>
    <property type="evidence" value="ECO:0007669"/>
    <property type="project" value="UniProtKB-UniRule"/>
</dbReference>
<dbReference type="GO" id="GO:0016887">
    <property type="term" value="F:ATP hydrolysis activity"/>
    <property type="evidence" value="ECO:0007669"/>
    <property type="project" value="InterPro"/>
</dbReference>
<feature type="transmembrane region" description="Helical" evidence="12">
    <location>
        <begin position="320"/>
        <end position="338"/>
    </location>
</feature>
<sequence length="716" mass="77359">MGQLQTEKYSVKNLDCAACAAKIENGLKAVSGVNDAVLDFASLTLHVKAKDISQIIEEVHKIEPEVELIPKSKKTAQYDHDEENEKTKFKKELAFLIVAAVLFIVHLVFEDWFHLHPISILEITIVVTAYLIAGWNVLLGAMRTIRRGMLFDENVLMVIATGGAIAIHAYSEAVGVMIFYKVGELLQDLAVSRSRRSVRALLAAKPDKANIKTSDGYKEVAPESVEVGEFILIKPGEKVPLDGEIIAGTSQLDSSAITGEFVPANAKPGDTVLAGQINKSGALTVRVSRPFSESSISRIMDLVENATARKAKTEKFMTTFARYYTPAVVLIAAGIAFIPPILTEASFETWIYRALVLLVISCPCALVVSIPLGYFGGIGKASRNGILVKGSNFIDALAAVKTVVFDKTGTLTKGSFKVKEIVNLNGFSKDQLLEFAAAAELHSNHPIAVSIVDEFNKSEHKLNPAEVLSHTEISGQGVKARYKDHSVLVGNDSILHLESIEHPKCEFSDTVAHIVIDDVYAGYILIGDEIKPDAKKALVLLKQQGIRHLSMLTGDNACAASSVANSLGIDSYHAGLLPEDKVSMFEKIIEHTAKDGKIAFVGDGVNDAPVLARADVGVAMGALGSDAAVETADVVLMDDSPMKMAEAVSIAKQTRNIVWQNIMLAFFVKGIFIIFGAMGLATMWEAVFADMGTALLAVVNSTRIIRKIDPSEQDRI</sequence>
<feature type="transmembrane region" description="Helical" evidence="12">
    <location>
        <begin position="350"/>
        <end position="375"/>
    </location>
</feature>
<gene>
    <name evidence="14" type="ORF">DSCW_48120</name>
</gene>
<dbReference type="EMBL" id="AP021875">
    <property type="protein sequence ID" value="BBO77395.1"/>
    <property type="molecule type" value="Genomic_DNA"/>
</dbReference>
<keyword evidence="5 12" id="KW-0547">Nucleotide-binding</keyword>
<evidence type="ECO:0000256" key="9">
    <source>
        <dbReference type="ARBA" id="ARBA00023136"/>
    </source>
</evidence>
<evidence type="ECO:0000256" key="10">
    <source>
        <dbReference type="ARBA" id="ARBA00039097"/>
    </source>
</evidence>
<keyword evidence="6 12" id="KW-0067">ATP-binding</keyword>
<dbReference type="SUPFAM" id="SSF55008">
    <property type="entry name" value="HMA, heavy metal-associated domain"/>
    <property type="match status" value="1"/>
</dbReference>
<evidence type="ECO:0000256" key="11">
    <source>
        <dbReference type="ARBA" id="ARBA00047308"/>
    </source>
</evidence>
<accession>A0A5K7Z9L8</accession>
<dbReference type="GO" id="GO:0016463">
    <property type="term" value="F:P-type zinc transporter activity"/>
    <property type="evidence" value="ECO:0007669"/>
    <property type="project" value="UniProtKB-EC"/>
</dbReference>
<dbReference type="InterPro" id="IPR008250">
    <property type="entry name" value="ATPase_P-typ_transduc_dom_A_sf"/>
</dbReference>
<evidence type="ECO:0000313" key="14">
    <source>
        <dbReference type="EMBL" id="BBO77395.1"/>
    </source>
</evidence>
<keyword evidence="9 12" id="KW-0472">Membrane</keyword>
<dbReference type="KEGG" id="dwd:DSCW_48120"/>
<keyword evidence="3 12" id="KW-0812">Transmembrane</keyword>
<dbReference type="PANTHER" id="PTHR48085:SF5">
    <property type="entry name" value="CADMIUM_ZINC-TRANSPORTING ATPASE HMA4-RELATED"/>
    <property type="match status" value="1"/>
</dbReference>
<dbReference type="SUPFAM" id="SSF81665">
    <property type="entry name" value="Calcium ATPase, transmembrane domain M"/>
    <property type="match status" value="1"/>
</dbReference>
<dbReference type="SFLD" id="SFLDG00002">
    <property type="entry name" value="C1.7:_P-type_atpase_like"/>
    <property type="match status" value="1"/>
</dbReference>
<dbReference type="AlphaFoldDB" id="A0A5K7Z9L8"/>
<keyword evidence="4 12" id="KW-0479">Metal-binding</keyword>
<dbReference type="InterPro" id="IPR059000">
    <property type="entry name" value="ATPase_P-type_domA"/>
</dbReference>
<keyword evidence="15" id="KW-1185">Reference proteome</keyword>
<dbReference type="GO" id="GO:0005886">
    <property type="term" value="C:plasma membrane"/>
    <property type="evidence" value="ECO:0007669"/>
    <property type="project" value="UniProtKB-SubCell"/>
</dbReference>
<evidence type="ECO:0000256" key="1">
    <source>
        <dbReference type="ARBA" id="ARBA00004141"/>
    </source>
</evidence>
<dbReference type="Gene3D" id="3.40.1110.10">
    <property type="entry name" value="Calcium-transporting ATPase, cytoplasmic domain N"/>
    <property type="match status" value="1"/>
</dbReference>
<dbReference type="EC" id="7.2.2.12" evidence="10"/>
<dbReference type="InterPro" id="IPR001757">
    <property type="entry name" value="P_typ_ATPase"/>
</dbReference>
<dbReference type="NCBIfam" id="TIGR01525">
    <property type="entry name" value="ATPase-IB_hvy"/>
    <property type="match status" value="1"/>
</dbReference>
<comment type="similarity">
    <text evidence="2 12">Belongs to the cation transport ATPase (P-type) (TC 3.A.3) family. Type IB subfamily.</text>
</comment>
<dbReference type="InterPro" id="IPR027256">
    <property type="entry name" value="P-typ_ATPase_IB"/>
</dbReference>
<feature type="transmembrane region" description="Helical" evidence="12">
    <location>
        <begin position="115"/>
        <end position="139"/>
    </location>
</feature>
<feature type="transmembrane region" description="Helical" evidence="12">
    <location>
        <begin position="93"/>
        <end position="109"/>
    </location>
</feature>
<keyword evidence="8 12" id="KW-1133">Transmembrane helix</keyword>
<dbReference type="PRINTS" id="PR00941">
    <property type="entry name" value="CDATPASE"/>
</dbReference>
<evidence type="ECO:0000256" key="2">
    <source>
        <dbReference type="ARBA" id="ARBA00006024"/>
    </source>
</evidence>
<keyword evidence="12" id="KW-1003">Cell membrane</keyword>
<evidence type="ECO:0000256" key="8">
    <source>
        <dbReference type="ARBA" id="ARBA00022989"/>
    </source>
</evidence>
<dbReference type="InterPro" id="IPR051014">
    <property type="entry name" value="Cation_Transport_ATPase_IB"/>
</dbReference>
<dbReference type="Pfam" id="PF00702">
    <property type="entry name" value="Hydrolase"/>
    <property type="match status" value="1"/>
</dbReference>
<name>A0A5K7Z9L8_9BACT</name>
<dbReference type="PRINTS" id="PR00119">
    <property type="entry name" value="CATATPASE"/>
</dbReference>
<dbReference type="PANTHER" id="PTHR48085">
    <property type="entry name" value="CADMIUM/ZINC-TRANSPORTING ATPASE HMA2-RELATED"/>
    <property type="match status" value="1"/>
</dbReference>
<dbReference type="SUPFAM" id="SSF81653">
    <property type="entry name" value="Calcium ATPase, transduction domain A"/>
    <property type="match status" value="1"/>
</dbReference>
<dbReference type="NCBIfam" id="TIGR01494">
    <property type="entry name" value="ATPase_P-type"/>
    <property type="match status" value="1"/>
</dbReference>
<evidence type="ECO:0000256" key="6">
    <source>
        <dbReference type="ARBA" id="ARBA00022840"/>
    </source>
</evidence>
<dbReference type="RefSeq" id="WP_155306146.1">
    <property type="nucleotide sequence ID" value="NZ_AP021875.1"/>
</dbReference>
<comment type="subcellular location">
    <subcellularLocation>
        <location evidence="12">Cell membrane</location>
    </subcellularLocation>
    <subcellularLocation>
        <location evidence="1">Membrane</location>
        <topology evidence="1">Multi-pass membrane protein</topology>
    </subcellularLocation>
</comment>
<reference evidence="14 15" key="1">
    <citation type="submission" date="2019-11" db="EMBL/GenBank/DDBJ databases">
        <title>Comparative genomics of hydrocarbon-degrading Desulfosarcina strains.</title>
        <authorList>
            <person name="Watanabe M."/>
            <person name="Kojima H."/>
            <person name="Fukui M."/>
        </authorList>
    </citation>
    <scope>NUCLEOTIDE SEQUENCE [LARGE SCALE GENOMIC DNA]</scope>
    <source>
        <strain evidence="14 15">PP31</strain>
    </source>
</reference>